<feature type="region of interest" description="Disordered" evidence="5">
    <location>
        <begin position="66"/>
        <end position="129"/>
    </location>
</feature>
<dbReference type="PRINTS" id="PR00837">
    <property type="entry name" value="V5TPXLIKE"/>
</dbReference>
<keyword evidence="9" id="KW-1185">Reference proteome</keyword>
<evidence type="ECO:0000256" key="3">
    <source>
        <dbReference type="ARBA" id="ARBA00022525"/>
    </source>
</evidence>
<evidence type="ECO:0000256" key="6">
    <source>
        <dbReference type="SAM" id="SignalP"/>
    </source>
</evidence>
<feature type="chain" id="PRO_5013021285" description="SCP domain-containing protein" evidence="6">
    <location>
        <begin position="19"/>
        <end position="263"/>
    </location>
</feature>
<keyword evidence="3" id="KW-0964">Secreted</keyword>
<dbReference type="InterPro" id="IPR035940">
    <property type="entry name" value="CAP_sf"/>
</dbReference>
<dbReference type="AlphaFoldDB" id="A0A1Q2YER6"/>
<evidence type="ECO:0000256" key="4">
    <source>
        <dbReference type="ARBA" id="ARBA00022729"/>
    </source>
</evidence>
<protein>
    <recommendedName>
        <fullName evidence="7">SCP domain-containing protein</fullName>
    </recommendedName>
</protein>
<evidence type="ECO:0000259" key="7">
    <source>
        <dbReference type="SMART" id="SM00198"/>
    </source>
</evidence>
<dbReference type="EMBL" id="BDGI01000053">
    <property type="protein sequence ID" value="GAV27995.1"/>
    <property type="molecule type" value="Genomic_DNA"/>
</dbReference>
<sequence>MQLSKISVLSLLSAVATAAPVVETVTNYYVTTVIVEGQTSAVNDAPVFSTSATAAAAYAEATPSPTTFETSYVSSTDAPEASSSTVADYQQKQADQPASSSSTEAATTTSSSSSAPSSTDSSGSGGSDFASQILAEHNAKRALHGVSNLSWDDTLASYAQNYADSYDCSGTLTHSGGQYGENLALGYTTTGSVDAWYSEGNGYNYGSGCSVYDHFTQVIWESTTKVGCGFKQCDSYWGTYIICSYDPAGNFVGKCDSQVVPPV</sequence>
<evidence type="ECO:0000313" key="9">
    <source>
        <dbReference type="Proteomes" id="UP000186136"/>
    </source>
</evidence>
<dbReference type="PANTHER" id="PTHR10334">
    <property type="entry name" value="CYSTEINE-RICH SECRETORY PROTEIN-RELATED"/>
    <property type="match status" value="1"/>
</dbReference>
<name>A0A1Q2YER6_9ASCO</name>
<dbReference type="CDD" id="cd05384">
    <property type="entry name" value="CAP_PRY1-like"/>
    <property type="match status" value="1"/>
</dbReference>
<feature type="compositionally biased region" description="Low complexity" evidence="5">
    <location>
        <begin position="98"/>
        <end position="129"/>
    </location>
</feature>
<dbReference type="Proteomes" id="UP000186136">
    <property type="component" value="Unassembled WGS sequence"/>
</dbReference>
<dbReference type="Pfam" id="PF00188">
    <property type="entry name" value="CAP"/>
    <property type="match status" value="1"/>
</dbReference>
<reference evidence="8 9" key="1">
    <citation type="submission" date="2016-08" db="EMBL/GenBank/DDBJ databases">
        <title>Whole genome shotgun sequence of Pichia membranifaciens KS47-1.</title>
        <authorList>
            <person name="Konishi M."/>
            <person name="Ishida M."/>
            <person name="Arakawa T."/>
            <person name="Kato Y."/>
            <person name="Horiuchi J."/>
        </authorList>
    </citation>
    <scope>NUCLEOTIDE SEQUENCE [LARGE SCALE GENOMIC DNA]</scope>
    <source>
        <strain evidence="8 9">KS47-1</strain>
    </source>
</reference>
<comment type="similarity">
    <text evidence="2">Belongs to the CRISP family.</text>
</comment>
<dbReference type="InterPro" id="IPR018244">
    <property type="entry name" value="Allrgn_V5/Tpx1_CS"/>
</dbReference>
<dbReference type="GO" id="GO:0005576">
    <property type="term" value="C:extracellular region"/>
    <property type="evidence" value="ECO:0007669"/>
    <property type="project" value="UniProtKB-SubCell"/>
</dbReference>
<dbReference type="Gene3D" id="3.40.33.10">
    <property type="entry name" value="CAP"/>
    <property type="match status" value="1"/>
</dbReference>
<dbReference type="InterPro" id="IPR001283">
    <property type="entry name" value="CRISP-related"/>
</dbReference>
<dbReference type="SUPFAM" id="SSF55797">
    <property type="entry name" value="PR-1-like"/>
    <property type="match status" value="1"/>
</dbReference>
<accession>A0A1Q2YER6</accession>
<evidence type="ECO:0000313" key="8">
    <source>
        <dbReference type="EMBL" id="GAV27995.1"/>
    </source>
</evidence>
<proteinExistence type="inferred from homology"/>
<feature type="compositionally biased region" description="Polar residues" evidence="5">
    <location>
        <begin position="68"/>
        <end position="97"/>
    </location>
</feature>
<dbReference type="PROSITE" id="PS01009">
    <property type="entry name" value="CRISP_1"/>
    <property type="match status" value="1"/>
</dbReference>
<gene>
    <name evidence="8" type="ORF">PMKS-001463</name>
</gene>
<dbReference type="PROSITE" id="PS01010">
    <property type="entry name" value="CRISP_2"/>
    <property type="match status" value="1"/>
</dbReference>
<dbReference type="SMART" id="SM00198">
    <property type="entry name" value="SCP"/>
    <property type="match status" value="1"/>
</dbReference>
<dbReference type="FunFam" id="3.40.33.10:FF:000012">
    <property type="entry name" value="Secreted protein PRY1"/>
    <property type="match status" value="1"/>
</dbReference>
<organism evidence="8 9">
    <name type="scientific">Pichia membranifaciens</name>
    <dbReference type="NCBI Taxonomy" id="4926"/>
    <lineage>
        <taxon>Eukaryota</taxon>
        <taxon>Fungi</taxon>
        <taxon>Dikarya</taxon>
        <taxon>Ascomycota</taxon>
        <taxon>Saccharomycotina</taxon>
        <taxon>Pichiomycetes</taxon>
        <taxon>Pichiales</taxon>
        <taxon>Pichiaceae</taxon>
        <taxon>Pichia</taxon>
    </lineage>
</organism>
<dbReference type="OrthoDB" id="337038at2759"/>
<evidence type="ECO:0000256" key="1">
    <source>
        <dbReference type="ARBA" id="ARBA00004613"/>
    </source>
</evidence>
<feature type="domain" description="SCP" evidence="7">
    <location>
        <begin position="128"/>
        <end position="253"/>
    </location>
</feature>
<feature type="signal peptide" evidence="6">
    <location>
        <begin position="1"/>
        <end position="18"/>
    </location>
</feature>
<comment type="caution">
    <text evidence="8">The sequence shown here is derived from an EMBL/GenBank/DDBJ whole genome shotgun (WGS) entry which is preliminary data.</text>
</comment>
<evidence type="ECO:0000256" key="2">
    <source>
        <dbReference type="ARBA" id="ARBA00009923"/>
    </source>
</evidence>
<evidence type="ECO:0000256" key="5">
    <source>
        <dbReference type="SAM" id="MobiDB-lite"/>
    </source>
</evidence>
<dbReference type="InterPro" id="IPR014044">
    <property type="entry name" value="CAP_dom"/>
</dbReference>
<keyword evidence="4 6" id="KW-0732">Signal</keyword>
<comment type="subcellular location">
    <subcellularLocation>
        <location evidence="1">Secreted</location>
    </subcellularLocation>
</comment>